<feature type="compositionally biased region" description="Polar residues" evidence="1">
    <location>
        <begin position="142"/>
        <end position="151"/>
    </location>
</feature>
<name>A0A1X7V1Z5_AMPQE</name>
<dbReference type="EnsemblMetazoa" id="Aqu2.1.34033_001">
    <property type="protein sequence ID" value="Aqu2.1.34033_001"/>
    <property type="gene ID" value="Aqu2.1.34033"/>
</dbReference>
<feature type="region of interest" description="Disordered" evidence="1">
    <location>
        <begin position="1"/>
        <end position="22"/>
    </location>
</feature>
<feature type="region of interest" description="Disordered" evidence="1">
    <location>
        <begin position="102"/>
        <end position="233"/>
    </location>
</feature>
<accession>A0A1X7V1Z5</accession>
<feature type="compositionally biased region" description="Basic residues" evidence="1">
    <location>
        <begin position="1"/>
        <end position="11"/>
    </location>
</feature>
<dbReference type="AlphaFoldDB" id="A0A1X7V1Z5"/>
<feature type="compositionally biased region" description="Polar residues" evidence="1">
    <location>
        <begin position="220"/>
        <end position="233"/>
    </location>
</feature>
<reference evidence="2" key="1">
    <citation type="submission" date="2017-05" db="UniProtKB">
        <authorList>
            <consortium name="EnsemblMetazoa"/>
        </authorList>
    </citation>
    <scope>IDENTIFICATION</scope>
</reference>
<organism evidence="2">
    <name type="scientific">Amphimedon queenslandica</name>
    <name type="common">Sponge</name>
    <dbReference type="NCBI Taxonomy" id="400682"/>
    <lineage>
        <taxon>Eukaryota</taxon>
        <taxon>Metazoa</taxon>
        <taxon>Porifera</taxon>
        <taxon>Demospongiae</taxon>
        <taxon>Heteroscleromorpha</taxon>
        <taxon>Haplosclerida</taxon>
        <taxon>Niphatidae</taxon>
        <taxon>Amphimedon</taxon>
    </lineage>
</organism>
<proteinExistence type="predicted"/>
<protein>
    <submittedName>
        <fullName evidence="2">Uncharacterized protein</fullName>
    </submittedName>
</protein>
<evidence type="ECO:0000313" key="2">
    <source>
        <dbReference type="EnsemblMetazoa" id="Aqu2.1.34033_001"/>
    </source>
</evidence>
<sequence>MSENKKRKRALSQKAKESVEPWQTASSEGKCQLWCTVQFTKNDGTTKEYDARSSYLETENGEKVTLKDLFYGSNVIWKARGRHAVVVMETHRKKPENVKSVILSESDSEEHEHKKKGSIDTTITTSDDEKEMEEESMKESQEIFTQLTQVPLPQKRCLKDDDDDDENELPPKRDSVSLEDMPLETEITIDNRMPNPFLTPTSSKSRKAPERSSLLKENYSPFSSPFASECSPSTDLHQTLGRIEHKMDIILKYMKQSKQYIKGGAAHNSAEDEKRAKFTTDKGVYLLDIMATDPGKYALN</sequence>
<dbReference type="InParanoid" id="A0A1X7V1Z5"/>
<evidence type="ECO:0000256" key="1">
    <source>
        <dbReference type="SAM" id="MobiDB-lite"/>
    </source>
</evidence>